<dbReference type="InterPro" id="IPR000182">
    <property type="entry name" value="GNAT_dom"/>
</dbReference>
<gene>
    <name evidence="4" type="ORF">D3218_02995</name>
</gene>
<evidence type="ECO:0000256" key="2">
    <source>
        <dbReference type="ARBA" id="ARBA00023315"/>
    </source>
</evidence>
<dbReference type="SUPFAM" id="SSF55729">
    <property type="entry name" value="Acyl-CoA N-acyltransferases (Nat)"/>
    <property type="match status" value="1"/>
</dbReference>
<dbReference type="AlphaFoldDB" id="A0A3A1WT01"/>
<dbReference type="PROSITE" id="PS51186">
    <property type="entry name" value="GNAT"/>
    <property type="match status" value="1"/>
</dbReference>
<dbReference type="EMBL" id="QYRN01000001">
    <property type="protein sequence ID" value="RIY03721.1"/>
    <property type="molecule type" value="Genomic_DNA"/>
</dbReference>
<feature type="domain" description="N-acetyltransferase" evidence="3">
    <location>
        <begin position="4"/>
        <end position="163"/>
    </location>
</feature>
<evidence type="ECO:0000259" key="3">
    <source>
        <dbReference type="PROSITE" id="PS51186"/>
    </source>
</evidence>
<dbReference type="CDD" id="cd04301">
    <property type="entry name" value="NAT_SF"/>
    <property type="match status" value="1"/>
</dbReference>
<dbReference type="GO" id="GO:0016747">
    <property type="term" value="F:acyltransferase activity, transferring groups other than amino-acyl groups"/>
    <property type="evidence" value="ECO:0007669"/>
    <property type="project" value="InterPro"/>
</dbReference>
<organism evidence="4 5">
    <name type="scientific">Aureimonas flava</name>
    <dbReference type="NCBI Taxonomy" id="2320271"/>
    <lineage>
        <taxon>Bacteria</taxon>
        <taxon>Pseudomonadati</taxon>
        <taxon>Pseudomonadota</taxon>
        <taxon>Alphaproteobacteria</taxon>
        <taxon>Hyphomicrobiales</taxon>
        <taxon>Aurantimonadaceae</taxon>
        <taxon>Aureimonas</taxon>
    </lineage>
</organism>
<evidence type="ECO:0000313" key="4">
    <source>
        <dbReference type="EMBL" id="RIY03721.1"/>
    </source>
</evidence>
<dbReference type="RefSeq" id="WP_119538377.1">
    <property type="nucleotide sequence ID" value="NZ_QYRN01000001.1"/>
</dbReference>
<evidence type="ECO:0000313" key="5">
    <source>
        <dbReference type="Proteomes" id="UP000265750"/>
    </source>
</evidence>
<dbReference type="OrthoDB" id="7925327at2"/>
<sequence length="167" mass="17859">MTVYFVRTAGARDMAAVGELLRETWHATYDPIHGAERVAAITTDRHGEAVLRARLSEPDTEFLVADDGTRLGGMAFARASAGDRTLVTLHQLYVRPEAQGQGIGTDLLGEIAGCFPQATRIRVEVDEANARAIGFYVSQGFAQVGRSDDGSGLPAVVLERPLGAFDA</sequence>
<evidence type="ECO:0000256" key="1">
    <source>
        <dbReference type="ARBA" id="ARBA00022679"/>
    </source>
</evidence>
<dbReference type="Pfam" id="PF13673">
    <property type="entry name" value="Acetyltransf_10"/>
    <property type="match status" value="1"/>
</dbReference>
<protein>
    <submittedName>
        <fullName evidence="4">GNAT family N-acetyltransferase</fullName>
    </submittedName>
</protein>
<name>A0A3A1WT01_9HYPH</name>
<dbReference type="Proteomes" id="UP000265750">
    <property type="component" value="Unassembled WGS sequence"/>
</dbReference>
<dbReference type="PANTHER" id="PTHR43877">
    <property type="entry name" value="AMINOALKYLPHOSPHONATE N-ACETYLTRANSFERASE-RELATED-RELATED"/>
    <property type="match status" value="1"/>
</dbReference>
<keyword evidence="2" id="KW-0012">Acyltransferase</keyword>
<dbReference type="InterPro" id="IPR050832">
    <property type="entry name" value="Bact_Acetyltransf"/>
</dbReference>
<keyword evidence="1 4" id="KW-0808">Transferase</keyword>
<reference evidence="5" key="1">
    <citation type="submission" date="2018-09" db="EMBL/GenBank/DDBJ databases">
        <authorList>
            <person name="Tuo L."/>
        </authorList>
    </citation>
    <scope>NUCLEOTIDE SEQUENCE [LARGE SCALE GENOMIC DNA]</scope>
    <source>
        <strain evidence="5">M2BS4Y-1</strain>
    </source>
</reference>
<proteinExistence type="predicted"/>
<accession>A0A3A1WT01</accession>
<comment type="caution">
    <text evidence="4">The sequence shown here is derived from an EMBL/GenBank/DDBJ whole genome shotgun (WGS) entry which is preliminary data.</text>
</comment>
<dbReference type="InterPro" id="IPR016181">
    <property type="entry name" value="Acyl_CoA_acyltransferase"/>
</dbReference>
<dbReference type="Gene3D" id="3.40.630.30">
    <property type="match status" value="1"/>
</dbReference>
<keyword evidence="5" id="KW-1185">Reference proteome</keyword>